<reference evidence="1 2" key="1">
    <citation type="journal article" date="2018" name="Environ. Microbiol.">
        <title>Novel energy conservation strategies and behaviour of Pelotomaculum schinkii driving syntrophic propionate catabolism.</title>
        <authorList>
            <person name="Hidalgo-Ahumada C.A.P."/>
            <person name="Nobu M.K."/>
            <person name="Narihiro T."/>
            <person name="Tamaki H."/>
            <person name="Liu W.T."/>
            <person name="Kamagata Y."/>
            <person name="Stams A.J.M."/>
            <person name="Imachi H."/>
            <person name="Sousa D.Z."/>
        </authorList>
    </citation>
    <scope>NUCLEOTIDE SEQUENCE [LARGE SCALE GENOMIC DNA]</scope>
    <source>
        <strain evidence="1 2">HH</strain>
    </source>
</reference>
<dbReference type="Gene3D" id="3.40.50.410">
    <property type="entry name" value="von Willebrand factor, type A domain"/>
    <property type="match status" value="1"/>
</dbReference>
<dbReference type="Proteomes" id="UP000298324">
    <property type="component" value="Unassembled WGS sequence"/>
</dbReference>
<dbReference type="SUPFAM" id="SSF53300">
    <property type="entry name" value="vWA-like"/>
    <property type="match status" value="1"/>
</dbReference>
<proteinExistence type="predicted"/>
<sequence length="327" mass="37583">MGVQKPLTLEIIREQCQNYWEWLAALFRLPVKKLPTDTQRLKSGPGGVLAIPADEPAVYQGRKGTKPLSGEGLVVNTERVSSGYLTVQEDEITEDDVQDARIQMRKIAQRLVSTLSRNRRRSKVNVQIDYRRSLRRSIQTGGVMIDLKYKTRVIKKPRLVIILDTSGSMQVWIKMLIQLIQAVGLELSKKEIFIFAQDLEHVTKDLGKTWQDTVSVMQLRENWGGTTSIYYALKTLQEDHHDKFSPQTVVLMLSDLFTSEPEKSSLEVRKLYRKTKAFYIFRVVVDEEEDMSYFDTYVRPFIGSATGLFDVKNLEGMAEAVRRVCIR</sequence>
<gene>
    <name evidence="1" type="ORF">Psch_02945</name>
</gene>
<dbReference type="PANTHER" id="PTHR39338">
    <property type="entry name" value="BLL5662 PROTEIN-RELATED"/>
    <property type="match status" value="1"/>
</dbReference>
<evidence type="ECO:0000313" key="2">
    <source>
        <dbReference type="Proteomes" id="UP000298324"/>
    </source>
</evidence>
<dbReference type="InterPro" id="IPR036465">
    <property type="entry name" value="vWFA_dom_sf"/>
</dbReference>
<dbReference type="InterPro" id="IPR008912">
    <property type="entry name" value="Uncharacterised_CoxE"/>
</dbReference>
<keyword evidence="2" id="KW-1185">Reference proteome</keyword>
<dbReference type="AlphaFoldDB" id="A0A4Y7RB19"/>
<dbReference type="RefSeq" id="WP_190258596.1">
    <property type="nucleotide sequence ID" value="NZ_QFGA01000002.1"/>
</dbReference>
<name>A0A4Y7RB19_9FIRM</name>
<dbReference type="PANTHER" id="PTHR39338:SF6">
    <property type="entry name" value="BLL5662 PROTEIN"/>
    <property type="match status" value="1"/>
</dbReference>
<evidence type="ECO:0000313" key="1">
    <source>
        <dbReference type="EMBL" id="TEB05903.1"/>
    </source>
</evidence>
<protein>
    <submittedName>
        <fullName evidence="1">VWA domain containing CoxE-like protein</fullName>
    </submittedName>
</protein>
<comment type="caution">
    <text evidence="1">The sequence shown here is derived from an EMBL/GenBank/DDBJ whole genome shotgun (WGS) entry which is preliminary data.</text>
</comment>
<accession>A0A4Y7RB19</accession>
<organism evidence="1 2">
    <name type="scientific">Pelotomaculum schinkii</name>
    <dbReference type="NCBI Taxonomy" id="78350"/>
    <lineage>
        <taxon>Bacteria</taxon>
        <taxon>Bacillati</taxon>
        <taxon>Bacillota</taxon>
        <taxon>Clostridia</taxon>
        <taxon>Eubacteriales</taxon>
        <taxon>Desulfotomaculaceae</taxon>
        <taxon>Pelotomaculum</taxon>
    </lineage>
</organism>
<dbReference type="Pfam" id="PF05762">
    <property type="entry name" value="VWA_CoxE"/>
    <property type="match status" value="1"/>
</dbReference>
<dbReference type="EMBL" id="QFGA01000002">
    <property type="protein sequence ID" value="TEB05903.1"/>
    <property type="molecule type" value="Genomic_DNA"/>
</dbReference>